<keyword evidence="2" id="KW-1185">Reference proteome</keyword>
<dbReference type="Proteomes" id="UP000596661">
    <property type="component" value="Chromosome 7"/>
</dbReference>
<sequence>MALTRTKSAFILLFLAPKQGTLMIHMRQLAVKKVTKTKIRIETIRSSKMQNLEKAVLRILKITLRIHSRICIKMILRIRLLTMMLCMMDVVAKTKVTDDMKIVALTSGLGIGSLLWGDLQRKRVDTLVEFLTRAQEFINLEEVYARAYKILSAPSIDVTNAQPSQMTTPSIYPPPTAFTTPMVYGPSTSVQLGAQALELHKQDTVPHPNK</sequence>
<dbReference type="AlphaFoldDB" id="A0A803Q5P8"/>
<protein>
    <submittedName>
        <fullName evidence="1">Uncharacterized protein</fullName>
    </submittedName>
</protein>
<reference evidence="1" key="1">
    <citation type="submission" date="2018-11" db="EMBL/GenBank/DDBJ databases">
        <authorList>
            <person name="Grassa J C."/>
        </authorList>
    </citation>
    <scope>NUCLEOTIDE SEQUENCE [LARGE SCALE GENOMIC DNA]</scope>
</reference>
<organism evidence="1 2">
    <name type="scientific">Cannabis sativa</name>
    <name type="common">Hemp</name>
    <name type="synonym">Marijuana</name>
    <dbReference type="NCBI Taxonomy" id="3483"/>
    <lineage>
        <taxon>Eukaryota</taxon>
        <taxon>Viridiplantae</taxon>
        <taxon>Streptophyta</taxon>
        <taxon>Embryophyta</taxon>
        <taxon>Tracheophyta</taxon>
        <taxon>Spermatophyta</taxon>
        <taxon>Magnoliopsida</taxon>
        <taxon>eudicotyledons</taxon>
        <taxon>Gunneridae</taxon>
        <taxon>Pentapetalae</taxon>
        <taxon>rosids</taxon>
        <taxon>fabids</taxon>
        <taxon>Rosales</taxon>
        <taxon>Cannabaceae</taxon>
        <taxon>Cannabis</taxon>
    </lineage>
</organism>
<evidence type="ECO:0000313" key="2">
    <source>
        <dbReference type="Proteomes" id="UP000596661"/>
    </source>
</evidence>
<accession>A0A803Q5P8</accession>
<evidence type="ECO:0000313" key="1">
    <source>
        <dbReference type="EnsemblPlants" id="cds.evm.model.07.604"/>
    </source>
</evidence>
<reference evidence="1" key="2">
    <citation type="submission" date="2021-03" db="UniProtKB">
        <authorList>
            <consortium name="EnsemblPlants"/>
        </authorList>
    </citation>
    <scope>IDENTIFICATION</scope>
</reference>
<name>A0A803Q5P8_CANSA</name>
<dbReference type="Gramene" id="evm.model.07.604">
    <property type="protein sequence ID" value="cds.evm.model.07.604"/>
    <property type="gene ID" value="evm.TU.07.604"/>
</dbReference>
<proteinExistence type="predicted"/>
<dbReference type="EnsemblPlants" id="evm.model.07.604">
    <property type="protein sequence ID" value="cds.evm.model.07.604"/>
    <property type="gene ID" value="evm.TU.07.604"/>
</dbReference>
<dbReference type="EMBL" id="UZAU01000640">
    <property type="status" value="NOT_ANNOTATED_CDS"/>
    <property type="molecule type" value="Genomic_DNA"/>
</dbReference>